<dbReference type="RefSeq" id="WP_087033662.1">
    <property type="nucleotide sequence ID" value="NZ_FJNE01000006.1"/>
</dbReference>
<organism evidence="2 3">
    <name type="scientific">Trichococcus palustris</name>
    <dbReference type="NCBI Taxonomy" id="140314"/>
    <lineage>
        <taxon>Bacteria</taxon>
        <taxon>Bacillati</taxon>
        <taxon>Bacillota</taxon>
        <taxon>Bacilli</taxon>
        <taxon>Lactobacillales</taxon>
        <taxon>Carnobacteriaceae</taxon>
        <taxon>Trichococcus</taxon>
    </lineage>
</organism>
<proteinExistence type="predicted"/>
<evidence type="ECO:0000313" key="3">
    <source>
        <dbReference type="Proteomes" id="UP000242754"/>
    </source>
</evidence>
<accession>A0A143YRV0</accession>
<evidence type="ECO:0000256" key="1">
    <source>
        <dbReference type="SAM" id="Phobius"/>
    </source>
</evidence>
<feature type="transmembrane region" description="Helical" evidence="1">
    <location>
        <begin position="101"/>
        <end position="118"/>
    </location>
</feature>
<dbReference type="Proteomes" id="UP000242754">
    <property type="component" value="Unassembled WGS sequence"/>
</dbReference>
<gene>
    <name evidence="2" type="ORF">Tpal_2114</name>
</gene>
<dbReference type="AlphaFoldDB" id="A0A143YRV0"/>
<keyword evidence="1" id="KW-0472">Membrane</keyword>
<sequence length="126" mass="14253">MQKIKPLTYYLLFFAVLHLVVPAIPFLMEDGATATLTLWTMIFPLAAIVVTAFYTYRNGFSGYYLLLQPALFLLSSLVYPLPTRMDDATGGMITLSPFMYALFYLICSVFAATSGTYFHKTFRKKS</sequence>
<dbReference type="EMBL" id="FJNE01000006">
    <property type="protein sequence ID" value="CZQ97197.1"/>
    <property type="molecule type" value="Genomic_DNA"/>
</dbReference>
<keyword evidence="3" id="KW-1185">Reference proteome</keyword>
<name>A0A143YRV0_9LACT</name>
<feature type="transmembrane region" description="Helical" evidence="1">
    <location>
        <begin position="34"/>
        <end position="56"/>
    </location>
</feature>
<protein>
    <submittedName>
        <fullName evidence="2">Uncharacterized protein</fullName>
    </submittedName>
</protein>
<evidence type="ECO:0000313" key="2">
    <source>
        <dbReference type="EMBL" id="CZQ97197.1"/>
    </source>
</evidence>
<keyword evidence="1" id="KW-1133">Transmembrane helix</keyword>
<feature type="transmembrane region" description="Helical" evidence="1">
    <location>
        <begin position="7"/>
        <end position="28"/>
    </location>
</feature>
<keyword evidence="1" id="KW-0812">Transmembrane</keyword>
<feature type="transmembrane region" description="Helical" evidence="1">
    <location>
        <begin position="63"/>
        <end position="81"/>
    </location>
</feature>
<reference evidence="2 3" key="1">
    <citation type="submission" date="2016-02" db="EMBL/GenBank/DDBJ databases">
        <authorList>
            <person name="Wen L."/>
            <person name="He K."/>
            <person name="Yang H."/>
        </authorList>
    </citation>
    <scope>NUCLEOTIDE SEQUENCE [LARGE SCALE GENOMIC DNA]</scope>
    <source>
        <strain evidence="2">Trichococcus palustris</strain>
    </source>
</reference>